<dbReference type="AlphaFoldDB" id="A0A1R4JC73"/>
<organism evidence="2 3">
    <name type="scientific">Microbacterium esteraromaticum</name>
    <dbReference type="NCBI Taxonomy" id="57043"/>
    <lineage>
        <taxon>Bacteria</taxon>
        <taxon>Bacillati</taxon>
        <taxon>Actinomycetota</taxon>
        <taxon>Actinomycetes</taxon>
        <taxon>Micrococcales</taxon>
        <taxon>Microbacteriaceae</taxon>
        <taxon>Microbacterium</taxon>
    </lineage>
</organism>
<feature type="region of interest" description="Disordered" evidence="1">
    <location>
        <begin position="25"/>
        <end position="44"/>
    </location>
</feature>
<keyword evidence="3" id="KW-1185">Reference proteome</keyword>
<accession>A0A1R4JC73</accession>
<dbReference type="OrthoDB" id="5143028at2"/>
<proteinExistence type="predicted"/>
<sequence length="173" mass="18801">MSDQIDADPFWSVVHRRHPDLDIVLLPPDQTTPADSGQDRDAPEPFAHEHLSVVDDTWARLVGHGMPSSVARWIPGPTSDSVCHSVTLTLGDADEAIALAHLRSAADVLTSQGWRVFLPPTGMPRVMADRPSTLGDEQLLFGYAAKNRNLFLRLNSTGLPVGSQTAYELIEAA</sequence>
<gene>
    <name evidence="2" type="ORF">FM104_06485</name>
</gene>
<dbReference type="RefSeq" id="WP_087130626.1">
    <property type="nucleotide sequence ID" value="NZ_FUKO01000019.1"/>
</dbReference>
<protein>
    <submittedName>
        <fullName evidence="2">Uncharacterized protein</fullName>
    </submittedName>
</protein>
<reference evidence="2 3" key="1">
    <citation type="submission" date="2017-02" db="EMBL/GenBank/DDBJ databases">
        <authorList>
            <person name="Peterson S.W."/>
        </authorList>
    </citation>
    <scope>NUCLEOTIDE SEQUENCE [LARGE SCALE GENOMIC DNA]</scope>
    <source>
        <strain evidence="2 3">B Mb 05.01</strain>
    </source>
</reference>
<evidence type="ECO:0000313" key="3">
    <source>
        <dbReference type="Proteomes" id="UP000196320"/>
    </source>
</evidence>
<evidence type="ECO:0000313" key="2">
    <source>
        <dbReference type="EMBL" id="SJN29395.1"/>
    </source>
</evidence>
<name>A0A1R4JC73_9MICO</name>
<evidence type="ECO:0000256" key="1">
    <source>
        <dbReference type="SAM" id="MobiDB-lite"/>
    </source>
</evidence>
<dbReference type="EMBL" id="FUKO01000019">
    <property type="protein sequence ID" value="SJN29395.1"/>
    <property type="molecule type" value="Genomic_DNA"/>
</dbReference>
<dbReference type="Proteomes" id="UP000196320">
    <property type="component" value="Unassembled WGS sequence"/>
</dbReference>